<feature type="domain" description="OmpA-like" evidence="4">
    <location>
        <begin position="201"/>
        <end position="327"/>
    </location>
</feature>
<dbReference type="CDD" id="cd07185">
    <property type="entry name" value="OmpA_C-like"/>
    <property type="match status" value="1"/>
</dbReference>
<dbReference type="PANTHER" id="PTHR30329:SF21">
    <property type="entry name" value="LIPOPROTEIN YIAD-RELATED"/>
    <property type="match status" value="1"/>
</dbReference>
<dbReference type="SUPFAM" id="SSF103088">
    <property type="entry name" value="OmpA-like"/>
    <property type="match status" value="1"/>
</dbReference>
<dbReference type="PANTHER" id="PTHR30329">
    <property type="entry name" value="STATOR ELEMENT OF FLAGELLAR MOTOR COMPLEX"/>
    <property type="match status" value="1"/>
</dbReference>
<protein>
    <submittedName>
        <fullName evidence="5">OmpA family protein</fullName>
    </submittedName>
</protein>
<feature type="coiled-coil region" evidence="2">
    <location>
        <begin position="83"/>
        <end position="151"/>
    </location>
</feature>
<dbReference type="Pfam" id="PF00691">
    <property type="entry name" value="OmpA"/>
    <property type="match status" value="1"/>
</dbReference>
<proteinExistence type="predicted"/>
<evidence type="ECO:0000256" key="2">
    <source>
        <dbReference type="SAM" id="Coils"/>
    </source>
</evidence>
<dbReference type="RefSeq" id="WP_163674730.1">
    <property type="nucleotide sequence ID" value="NZ_JAAIYP010000009.1"/>
</dbReference>
<reference evidence="5 6" key="1">
    <citation type="submission" date="2020-02" db="EMBL/GenBank/DDBJ databases">
        <authorList>
            <person name="Dziuba M."/>
            <person name="Kuznetsov B."/>
            <person name="Mardanov A."/>
            <person name="Ravin N."/>
            <person name="Grouzdev D."/>
        </authorList>
    </citation>
    <scope>NUCLEOTIDE SEQUENCE [LARGE SCALE GENOMIC DNA]</scope>
    <source>
        <strain evidence="5 6">SpK</strain>
    </source>
</reference>
<evidence type="ECO:0000259" key="4">
    <source>
        <dbReference type="PROSITE" id="PS51123"/>
    </source>
</evidence>
<gene>
    <name evidence="5" type="ORF">G4223_02845</name>
</gene>
<keyword evidence="6" id="KW-1185">Reference proteome</keyword>
<evidence type="ECO:0000256" key="1">
    <source>
        <dbReference type="PROSITE-ProRule" id="PRU00473"/>
    </source>
</evidence>
<dbReference type="Proteomes" id="UP000480684">
    <property type="component" value="Unassembled WGS sequence"/>
</dbReference>
<sequence>MHADKNVAGPASGWVQSVGGLYLAAAALLLVIFAVLALQGLAVRSRLDAPTAEQVPPKQPDAALTAAERSELYDRLAKMGADLSAEAEERNRLARRLEDLLATRAELGLQAEQAAQATTPADVRASLLAAIEDTERQLAAVSQALEATESRIDTSQIQVAGLGARLNRALLARVEELQRNRSDFFARLRQVLGDNPGFKIEGDRFTLPSEVLFSPGSDTLLPQGIEEVRRLAATLNTVRAQFPSDLSWVLRVSGHTDKRPIANSRFPSNWELSVLRAVTVVKALVAAGVPPEHVAAAGFGEFQPLALQDDNDALARNRRIEFRLDRP</sequence>
<dbReference type="EMBL" id="JAAIYP010000009">
    <property type="protein sequence ID" value="NFV79053.1"/>
    <property type="molecule type" value="Genomic_DNA"/>
</dbReference>
<accession>A0A7C9UXH3</accession>
<dbReference type="AlphaFoldDB" id="A0A7C9UXH3"/>
<name>A0A7C9UXH3_9PROT</name>
<dbReference type="InterPro" id="IPR036737">
    <property type="entry name" value="OmpA-like_sf"/>
</dbReference>
<evidence type="ECO:0000313" key="5">
    <source>
        <dbReference type="EMBL" id="NFV79053.1"/>
    </source>
</evidence>
<dbReference type="InterPro" id="IPR006665">
    <property type="entry name" value="OmpA-like"/>
</dbReference>
<dbReference type="Gene3D" id="3.30.1330.60">
    <property type="entry name" value="OmpA-like domain"/>
    <property type="match status" value="1"/>
</dbReference>
<keyword evidence="1 3" id="KW-0472">Membrane</keyword>
<evidence type="ECO:0000313" key="6">
    <source>
        <dbReference type="Proteomes" id="UP000480684"/>
    </source>
</evidence>
<keyword evidence="3" id="KW-1133">Transmembrane helix</keyword>
<dbReference type="GO" id="GO:0016020">
    <property type="term" value="C:membrane"/>
    <property type="evidence" value="ECO:0007669"/>
    <property type="project" value="UniProtKB-UniRule"/>
</dbReference>
<feature type="transmembrane region" description="Helical" evidence="3">
    <location>
        <begin position="20"/>
        <end position="38"/>
    </location>
</feature>
<evidence type="ECO:0000256" key="3">
    <source>
        <dbReference type="SAM" id="Phobius"/>
    </source>
</evidence>
<organism evidence="5 6">
    <name type="scientific">Magnetospirillum aberrantis SpK</name>
    <dbReference type="NCBI Taxonomy" id="908842"/>
    <lineage>
        <taxon>Bacteria</taxon>
        <taxon>Pseudomonadati</taxon>
        <taxon>Pseudomonadota</taxon>
        <taxon>Alphaproteobacteria</taxon>
        <taxon>Rhodospirillales</taxon>
        <taxon>Rhodospirillaceae</taxon>
        <taxon>Magnetospirillum</taxon>
    </lineage>
</organism>
<dbReference type="PROSITE" id="PS51123">
    <property type="entry name" value="OMPA_2"/>
    <property type="match status" value="1"/>
</dbReference>
<keyword evidence="3" id="KW-0812">Transmembrane</keyword>
<comment type="caution">
    <text evidence="5">The sequence shown here is derived from an EMBL/GenBank/DDBJ whole genome shotgun (WGS) entry which is preliminary data.</text>
</comment>
<keyword evidence="2" id="KW-0175">Coiled coil</keyword>
<dbReference type="InterPro" id="IPR050330">
    <property type="entry name" value="Bact_OuterMem_StrucFunc"/>
</dbReference>